<feature type="region of interest" description="Disordered" evidence="4">
    <location>
        <begin position="221"/>
        <end position="336"/>
    </location>
</feature>
<dbReference type="GO" id="GO:0030015">
    <property type="term" value="C:CCR4-NOT core complex"/>
    <property type="evidence" value="ECO:0007669"/>
    <property type="project" value="InterPro"/>
</dbReference>
<dbReference type="InterPro" id="IPR038635">
    <property type="entry name" value="CCR4-NOT_su2/3/5_C_sf"/>
</dbReference>
<dbReference type="GO" id="GO:0000289">
    <property type="term" value="P:nuclear-transcribed mRNA poly(A) tail shortening"/>
    <property type="evidence" value="ECO:0007669"/>
    <property type="project" value="UniProtKB-ARBA"/>
</dbReference>
<keyword evidence="3" id="KW-0804">Transcription</keyword>
<comment type="caution">
    <text evidence="6">The sequence shown here is derived from an EMBL/GenBank/DDBJ whole genome shotgun (WGS) entry which is preliminary data.</text>
</comment>
<feature type="domain" description="NOT2/NOT3/NOT5 C-terminal" evidence="5">
    <location>
        <begin position="425"/>
        <end position="548"/>
    </location>
</feature>
<dbReference type="AlphaFoldDB" id="A0AAD6V921"/>
<dbReference type="Gene3D" id="2.30.30.1020">
    <property type="entry name" value="CCR4-NOT complex subunit 2/3/5, C-terminal domain"/>
    <property type="match status" value="1"/>
</dbReference>
<feature type="region of interest" description="Disordered" evidence="4">
    <location>
        <begin position="564"/>
        <end position="586"/>
    </location>
</feature>
<accession>A0AAD6V921</accession>
<feature type="compositionally biased region" description="Low complexity" evidence="4">
    <location>
        <begin position="1"/>
        <end position="35"/>
    </location>
</feature>
<dbReference type="PANTHER" id="PTHR23326">
    <property type="entry name" value="CCR4 NOT-RELATED"/>
    <property type="match status" value="1"/>
</dbReference>
<feature type="compositionally biased region" description="Low complexity" evidence="4">
    <location>
        <begin position="125"/>
        <end position="144"/>
    </location>
</feature>
<name>A0AAD6V921_9AGAR</name>
<proteinExistence type="inferred from homology"/>
<evidence type="ECO:0000256" key="1">
    <source>
        <dbReference type="ARBA" id="ARBA00007682"/>
    </source>
</evidence>
<dbReference type="EMBL" id="JARJCW010000053">
    <property type="protein sequence ID" value="KAJ7202871.1"/>
    <property type="molecule type" value="Genomic_DNA"/>
</dbReference>
<evidence type="ECO:0000313" key="7">
    <source>
        <dbReference type="Proteomes" id="UP001219525"/>
    </source>
</evidence>
<feature type="region of interest" description="Disordered" evidence="4">
    <location>
        <begin position="1"/>
        <end position="206"/>
    </location>
</feature>
<gene>
    <name evidence="6" type="ORF">GGX14DRAFT_653303</name>
</gene>
<organism evidence="6 7">
    <name type="scientific">Mycena pura</name>
    <dbReference type="NCBI Taxonomy" id="153505"/>
    <lineage>
        <taxon>Eukaryota</taxon>
        <taxon>Fungi</taxon>
        <taxon>Dikarya</taxon>
        <taxon>Basidiomycota</taxon>
        <taxon>Agaricomycotina</taxon>
        <taxon>Agaricomycetes</taxon>
        <taxon>Agaricomycetidae</taxon>
        <taxon>Agaricales</taxon>
        <taxon>Marasmiineae</taxon>
        <taxon>Mycenaceae</taxon>
        <taxon>Mycena</taxon>
    </lineage>
</organism>
<feature type="compositionally biased region" description="Low complexity" evidence="4">
    <location>
        <begin position="185"/>
        <end position="204"/>
    </location>
</feature>
<feature type="compositionally biased region" description="Polar residues" evidence="4">
    <location>
        <begin position="296"/>
        <end position="313"/>
    </location>
</feature>
<feature type="compositionally biased region" description="Polar residues" evidence="4">
    <location>
        <begin position="254"/>
        <end position="268"/>
    </location>
</feature>
<feature type="compositionally biased region" description="Low complexity" evidence="4">
    <location>
        <begin position="274"/>
        <end position="295"/>
    </location>
</feature>
<protein>
    <submittedName>
        <fullName evidence="6">NOT2 family protein</fullName>
    </submittedName>
</protein>
<dbReference type="Pfam" id="PF04153">
    <property type="entry name" value="NOT2_3_5_C"/>
    <property type="match status" value="1"/>
</dbReference>
<feature type="compositionally biased region" description="Low complexity" evidence="4">
    <location>
        <begin position="565"/>
        <end position="579"/>
    </location>
</feature>
<comment type="similarity">
    <text evidence="1">Belongs to the CNOT2/3/5 family.</text>
</comment>
<sequence>MNRPGQQQRPPTQPQYRPSPQQTAPTPPASAAYPPYGMPPRNVLPSAGYLPQRVPLGTPFMQPRTTNGASNGAGAANFPFGLAHAGLPPHLQQQGQQQQQQQQQHSLGSSGEAALDPNDFPALGAPPNSSATSNPNANNATGTPQSTSSYASAGSAPQTAAAHSQAHPTSTRDLTQDDFPALGENASPSNNTGANNGAGAPPGLFGTGGAGGIPGMLNLSGMNMMGRHPGPFDDKRHSTNPPNPAPPNATSTPFMPSTKANVPSHSTSNPPPLQNQNQPNANANTPSNAGANPPAWTSNASSSLPSQNANGTQSFGENGSGNGTGNNSSHPSSGALQHSAALLHAHVQPGTLPHPQTPAQQVLVSAADRWGLLALITMIREATDTDFDTASGRRLGSDPRGVRFSGVGTDLSAMGLDMSYAGNLYSSFITPWADQSAAQTVEPDFHLPACYASVHAPPPGPSKASAFSDETLFFMFYSSARDALQEVAAQELWNRNWRYHKDLRLWITKESGTAPSTKIPGGEQGLYTVWDPDTWQKEHKEMSVLYAELEEKNVPAFVQGPGLVPAGQQNAQAPQQQQPRGFGTGM</sequence>
<feature type="compositionally biased region" description="Low complexity" evidence="4">
    <location>
        <begin position="151"/>
        <end position="164"/>
    </location>
</feature>
<reference evidence="6" key="1">
    <citation type="submission" date="2023-03" db="EMBL/GenBank/DDBJ databases">
        <title>Massive genome expansion in bonnet fungi (Mycena s.s.) driven by repeated elements and novel gene families across ecological guilds.</title>
        <authorList>
            <consortium name="Lawrence Berkeley National Laboratory"/>
            <person name="Harder C.B."/>
            <person name="Miyauchi S."/>
            <person name="Viragh M."/>
            <person name="Kuo A."/>
            <person name="Thoen E."/>
            <person name="Andreopoulos B."/>
            <person name="Lu D."/>
            <person name="Skrede I."/>
            <person name="Drula E."/>
            <person name="Henrissat B."/>
            <person name="Morin E."/>
            <person name="Kohler A."/>
            <person name="Barry K."/>
            <person name="LaButti K."/>
            <person name="Morin E."/>
            <person name="Salamov A."/>
            <person name="Lipzen A."/>
            <person name="Mereny Z."/>
            <person name="Hegedus B."/>
            <person name="Baldrian P."/>
            <person name="Stursova M."/>
            <person name="Weitz H."/>
            <person name="Taylor A."/>
            <person name="Grigoriev I.V."/>
            <person name="Nagy L.G."/>
            <person name="Martin F."/>
            <person name="Kauserud H."/>
        </authorList>
    </citation>
    <scope>NUCLEOTIDE SEQUENCE</scope>
    <source>
        <strain evidence="6">9144</strain>
    </source>
</reference>
<evidence type="ECO:0000313" key="6">
    <source>
        <dbReference type="EMBL" id="KAJ7202871.1"/>
    </source>
</evidence>
<keyword evidence="7" id="KW-1185">Reference proteome</keyword>
<keyword evidence="2" id="KW-0805">Transcription regulation</keyword>
<dbReference type="Proteomes" id="UP001219525">
    <property type="component" value="Unassembled WGS sequence"/>
</dbReference>
<evidence type="ECO:0000256" key="4">
    <source>
        <dbReference type="SAM" id="MobiDB-lite"/>
    </source>
</evidence>
<feature type="compositionally biased region" description="Low complexity" evidence="4">
    <location>
        <begin position="92"/>
        <end position="104"/>
    </location>
</feature>
<evidence type="ECO:0000259" key="5">
    <source>
        <dbReference type="Pfam" id="PF04153"/>
    </source>
</evidence>
<evidence type="ECO:0000256" key="3">
    <source>
        <dbReference type="ARBA" id="ARBA00023163"/>
    </source>
</evidence>
<dbReference type="GO" id="GO:0006355">
    <property type="term" value="P:regulation of DNA-templated transcription"/>
    <property type="evidence" value="ECO:0007669"/>
    <property type="project" value="InterPro"/>
</dbReference>
<feature type="compositionally biased region" description="Low complexity" evidence="4">
    <location>
        <begin position="67"/>
        <end position="77"/>
    </location>
</feature>
<evidence type="ECO:0000256" key="2">
    <source>
        <dbReference type="ARBA" id="ARBA00023015"/>
    </source>
</evidence>
<dbReference type="InterPro" id="IPR007282">
    <property type="entry name" value="NOT2/3/5_C"/>
</dbReference>
<feature type="compositionally biased region" description="Low complexity" evidence="4">
    <location>
        <begin position="325"/>
        <end position="336"/>
    </location>
</feature>
<dbReference type="InterPro" id="IPR040168">
    <property type="entry name" value="Not2/3/5"/>
</dbReference>